<evidence type="ECO:0000259" key="2">
    <source>
        <dbReference type="Pfam" id="PF13962"/>
    </source>
</evidence>
<dbReference type="InterPro" id="IPR036770">
    <property type="entry name" value="Ankyrin_rpt-contain_sf"/>
</dbReference>
<feature type="transmembrane region" description="Helical" evidence="1">
    <location>
        <begin position="504"/>
        <end position="529"/>
    </location>
</feature>
<dbReference type="PANTHER" id="PTHR24177">
    <property type="entry name" value="CASKIN"/>
    <property type="match status" value="1"/>
</dbReference>
<keyword evidence="1" id="KW-0472">Membrane</keyword>
<dbReference type="Proteomes" id="UP000316621">
    <property type="component" value="Chromosome 11"/>
</dbReference>
<dbReference type="Pfam" id="PF12796">
    <property type="entry name" value="Ank_2"/>
    <property type="match status" value="1"/>
</dbReference>
<dbReference type="InterPro" id="IPR026961">
    <property type="entry name" value="PGG_dom"/>
</dbReference>
<protein>
    <recommendedName>
        <fullName evidence="2">PGG domain-containing protein</fullName>
    </recommendedName>
</protein>
<organism evidence="3 4">
    <name type="scientific">Papaver somniferum</name>
    <name type="common">Opium poppy</name>
    <dbReference type="NCBI Taxonomy" id="3469"/>
    <lineage>
        <taxon>Eukaryota</taxon>
        <taxon>Viridiplantae</taxon>
        <taxon>Streptophyta</taxon>
        <taxon>Embryophyta</taxon>
        <taxon>Tracheophyta</taxon>
        <taxon>Spermatophyta</taxon>
        <taxon>Magnoliopsida</taxon>
        <taxon>Ranunculales</taxon>
        <taxon>Papaveraceae</taxon>
        <taxon>Papaveroideae</taxon>
        <taxon>Papaver</taxon>
    </lineage>
</organism>
<evidence type="ECO:0000256" key="1">
    <source>
        <dbReference type="SAM" id="Phobius"/>
    </source>
</evidence>
<dbReference type="Pfam" id="PF13962">
    <property type="entry name" value="PGG"/>
    <property type="match status" value="1"/>
</dbReference>
<dbReference type="InterPro" id="IPR002110">
    <property type="entry name" value="Ankyrin_rpt"/>
</dbReference>
<dbReference type="EMBL" id="CM010725">
    <property type="protein sequence ID" value="RZC85047.1"/>
    <property type="molecule type" value="Genomic_DNA"/>
</dbReference>
<feature type="domain" description="PGG" evidence="2">
    <location>
        <begin position="452"/>
        <end position="570"/>
    </location>
</feature>
<feature type="transmembrane region" description="Helical" evidence="1">
    <location>
        <begin position="462"/>
        <end position="484"/>
    </location>
</feature>
<keyword evidence="1" id="KW-0812">Transmembrane</keyword>
<gene>
    <name evidence="3" type="ORF">C5167_047830</name>
</gene>
<sequence length="621" mass="69691">MAAFPCQVRFEVIDRRPTTADLNKYLPLSHAAKEGDWEKADKFISIDGNEVGARITISSDTALHIAALEGHFKFVKKLVEIMTPEQLGLQNFDGETALQGAVIAGNIESVKEIVGKNPNLTCIPDNFNCIPLLNAANHASLKKQKKALINYLYNVMRKNNFNPSPFSDIAHNMIEMYPELATEADPRGKGACALEMMATCDDFLSRNELTFWDRMVYSLYFPSTTPAINSQRDMDPEKPLKCLSIPVSARVCHQMGQVIRKVAKEIVPGVKVCTLQMKHEEAVKLMKFILETMNSSMNSKQVIEYFSATGILNTAAKFGTMEFVKECLETFPGLNWVKMGIAKRDIFYSAICERQEKMFTFLCNVPGYKRKMLATLDIYDSNILHMASWYETPSPFITTFPCIVLRVQRDLQWFKEVESFVPPAYKIHKNDKGDTPQEVFIQCHKGAFAEAEKWMKDTSQSCAFVSALVATVVFAATFTAPGGYFSDNDSNNRGIPVFLYKDSFVVFAVATAVALFSSTSSLLLFLALLTSEYKHDDFLKTIPKKFMFGLGTLFVSVISLMVALSATLCILLGRRFPWLPIPLSLVAAIPICLFLWTYVPLFTTMVHCAYGRNIFSKIKQG</sequence>
<dbReference type="AlphaFoldDB" id="A0A4Y7LJB1"/>
<dbReference type="SUPFAM" id="SSF48403">
    <property type="entry name" value="Ankyrin repeat"/>
    <property type="match status" value="1"/>
</dbReference>
<dbReference type="Gene3D" id="1.25.40.20">
    <property type="entry name" value="Ankyrin repeat-containing domain"/>
    <property type="match status" value="1"/>
</dbReference>
<proteinExistence type="predicted"/>
<dbReference type="Gramene" id="RZC85047">
    <property type="protein sequence ID" value="RZC85047"/>
    <property type="gene ID" value="C5167_047830"/>
</dbReference>
<reference evidence="3 4" key="1">
    <citation type="journal article" date="2018" name="Science">
        <title>The opium poppy genome and morphinan production.</title>
        <authorList>
            <person name="Guo L."/>
            <person name="Winzer T."/>
            <person name="Yang X."/>
            <person name="Li Y."/>
            <person name="Ning Z."/>
            <person name="He Z."/>
            <person name="Teodor R."/>
            <person name="Lu Y."/>
            <person name="Bowser T.A."/>
            <person name="Graham I.A."/>
            <person name="Ye K."/>
        </authorList>
    </citation>
    <scope>NUCLEOTIDE SEQUENCE [LARGE SCALE GENOMIC DNA]</scope>
    <source>
        <strain evidence="4">cv. HN1</strain>
        <tissue evidence="3">Leaves</tissue>
    </source>
</reference>
<evidence type="ECO:0000313" key="4">
    <source>
        <dbReference type="Proteomes" id="UP000316621"/>
    </source>
</evidence>
<keyword evidence="4" id="KW-1185">Reference proteome</keyword>
<accession>A0A4Y7LJB1</accession>
<dbReference type="SMART" id="SM00248">
    <property type="entry name" value="ANK"/>
    <property type="match status" value="3"/>
</dbReference>
<dbReference type="GO" id="GO:0016020">
    <property type="term" value="C:membrane"/>
    <property type="evidence" value="ECO:0007669"/>
    <property type="project" value="TreeGrafter"/>
</dbReference>
<dbReference type="OMA" id="YSAICER"/>
<dbReference type="STRING" id="3469.A0A4Y7LJB1"/>
<keyword evidence="1" id="KW-1133">Transmembrane helix</keyword>
<feature type="transmembrane region" description="Helical" evidence="1">
    <location>
        <begin position="550"/>
        <end position="573"/>
    </location>
</feature>
<evidence type="ECO:0000313" key="3">
    <source>
        <dbReference type="EMBL" id="RZC85047.1"/>
    </source>
</evidence>
<feature type="transmembrane region" description="Helical" evidence="1">
    <location>
        <begin position="585"/>
        <end position="610"/>
    </location>
</feature>
<dbReference type="PANTHER" id="PTHR24177:SF292">
    <property type="entry name" value="ANKYRIN REPEAT FAMILY PROTEIN-RELATED"/>
    <property type="match status" value="1"/>
</dbReference>
<name>A0A4Y7LJB1_PAPSO</name>